<feature type="compositionally biased region" description="Low complexity" evidence="5">
    <location>
        <begin position="228"/>
        <end position="244"/>
    </location>
</feature>
<reference evidence="8 9" key="1">
    <citation type="submission" date="2019-07" db="EMBL/GenBank/DDBJ databases">
        <title>Whole genome shotgun sequence of Brevifollis gellanilyticus NBRC 108608.</title>
        <authorList>
            <person name="Hosoyama A."/>
            <person name="Uohara A."/>
            <person name="Ohji S."/>
            <person name="Ichikawa N."/>
        </authorList>
    </citation>
    <scope>NUCLEOTIDE SEQUENCE [LARGE SCALE GENOMIC DNA]</scope>
    <source>
        <strain evidence="8 9">NBRC 108608</strain>
    </source>
</reference>
<evidence type="ECO:0000256" key="3">
    <source>
        <dbReference type="ARBA" id="ARBA00023004"/>
    </source>
</evidence>
<dbReference type="SUPFAM" id="SSF46626">
    <property type="entry name" value="Cytochrome c"/>
    <property type="match status" value="1"/>
</dbReference>
<dbReference type="Gene3D" id="1.10.760.10">
    <property type="entry name" value="Cytochrome c-like domain"/>
    <property type="match status" value="1"/>
</dbReference>
<evidence type="ECO:0000313" key="8">
    <source>
        <dbReference type="EMBL" id="GEP44215.1"/>
    </source>
</evidence>
<keyword evidence="9" id="KW-1185">Reference proteome</keyword>
<dbReference type="GO" id="GO:0046872">
    <property type="term" value="F:metal ion binding"/>
    <property type="evidence" value="ECO:0007669"/>
    <property type="project" value="UniProtKB-KW"/>
</dbReference>
<evidence type="ECO:0000259" key="7">
    <source>
        <dbReference type="PROSITE" id="PS51007"/>
    </source>
</evidence>
<protein>
    <recommendedName>
        <fullName evidence="7">Cytochrome c domain-containing protein</fullName>
    </recommendedName>
</protein>
<dbReference type="RefSeq" id="WP_146851954.1">
    <property type="nucleotide sequence ID" value="NZ_BKAG01000026.1"/>
</dbReference>
<keyword evidence="6" id="KW-1133">Transmembrane helix</keyword>
<keyword evidence="6" id="KW-0812">Transmembrane</keyword>
<keyword evidence="1 4" id="KW-0349">Heme</keyword>
<proteinExistence type="predicted"/>
<evidence type="ECO:0000256" key="6">
    <source>
        <dbReference type="SAM" id="Phobius"/>
    </source>
</evidence>
<dbReference type="InterPro" id="IPR009056">
    <property type="entry name" value="Cyt_c-like_dom"/>
</dbReference>
<dbReference type="PANTHER" id="PTHR35008">
    <property type="entry name" value="BLL4482 PROTEIN-RELATED"/>
    <property type="match status" value="1"/>
</dbReference>
<comment type="caution">
    <text evidence="8">The sequence shown here is derived from an EMBL/GenBank/DDBJ whole genome shotgun (WGS) entry which is preliminary data.</text>
</comment>
<name>A0A512MBW1_9BACT</name>
<dbReference type="GO" id="GO:0009055">
    <property type="term" value="F:electron transfer activity"/>
    <property type="evidence" value="ECO:0007669"/>
    <property type="project" value="InterPro"/>
</dbReference>
<evidence type="ECO:0000256" key="1">
    <source>
        <dbReference type="ARBA" id="ARBA00022617"/>
    </source>
</evidence>
<accession>A0A512MBW1</accession>
<keyword evidence="6" id="KW-0472">Membrane</keyword>
<keyword evidence="2 4" id="KW-0479">Metal-binding</keyword>
<gene>
    <name evidence="8" type="ORF">BGE01nite_35060</name>
</gene>
<dbReference type="InterPro" id="IPR036909">
    <property type="entry name" value="Cyt_c-like_dom_sf"/>
</dbReference>
<evidence type="ECO:0000256" key="5">
    <source>
        <dbReference type="SAM" id="MobiDB-lite"/>
    </source>
</evidence>
<sequence length="244" mass="25179">MSATSPSFQPDSTDLDRLHSAVKREKVDQQAGREPVPMLVIFLGVIVAVLAGGQLGVMTGGWSFKTSNPFHFAAAPDPRPKGLDDGGGADPFQTAMKKGASGYAVCGGCHQGNGNGIPGQFPPLAGSEWVLGGTERLVRVAQHGLVGAVTVKGQGFNTPGGMQPFGAAMSAGDLANVLTYVRNTWGNEGTMITKEMVEKVRGEEKRAQQWTEADLKPFADKNVPGDIPAGPGATAAAAPAPAAK</sequence>
<feature type="transmembrane region" description="Helical" evidence="6">
    <location>
        <begin position="36"/>
        <end position="57"/>
    </location>
</feature>
<evidence type="ECO:0000256" key="2">
    <source>
        <dbReference type="ARBA" id="ARBA00022723"/>
    </source>
</evidence>
<evidence type="ECO:0000256" key="4">
    <source>
        <dbReference type="PROSITE-ProRule" id="PRU00433"/>
    </source>
</evidence>
<dbReference type="GO" id="GO:0020037">
    <property type="term" value="F:heme binding"/>
    <property type="evidence" value="ECO:0007669"/>
    <property type="project" value="InterPro"/>
</dbReference>
<keyword evidence="3 4" id="KW-0408">Iron</keyword>
<organism evidence="8 9">
    <name type="scientific">Brevifollis gellanilyticus</name>
    <dbReference type="NCBI Taxonomy" id="748831"/>
    <lineage>
        <taxon>Bacteria</taxon>
        <taxon>Pseudomonadati</taxon>
        <taxon>Verrucomicrobiota</taxon>
        <taxon>Verrucomicrobiia</taxon>
        <taxon>Verrucomicrobiales</taxon>
        <taxon>Verrucomicrobiaceae</taxon>
    </lineage>
</organism>
<dbReference type="Pfam" id="PF00034">
    <property type="entry name" value="Cytochrom_C"/>
    <property type="match status" value="1"/>
</dbReference>
<dbReference type="EMBL" id="BKAG01000026">
    <property type="protein sequence ID" value="GEP44215.1"/>
    <property type="molecule type" value="Genomic_DNA"/>
</dbReference>
<feature type="region of interest" description="Disordered" evidence="5">
    <location>
        <begin position="203"/>
        <end position="244"/>
    </location>
</feature>
<dbReference type="AlphaFoldDB" id="A0A512MBW1"/>
<dbReference type="InterPro" id="IPR051459">
    <property type="entry name" value="Cytochrome_c-type_DH"/>
</dbReference>
<feature type="domain" description="Cytochrome c" evidence="7">
    <location>
        <begin position="83"/>
        <end position="185"/>
    </location>
</feature>
<dbReference type="PANTHER" id="PTHR35008:SF8">
    <property type="entry name" value="ALCOHOL DEHYDROGENASE CYTOCHROME C SUBUNIT"/>
    <property type="match status" value="1"/>
</dbReference>
<evidence type="ECO:0000313" key="9">
    <source>
        <dbReference type="Proteomes" id="UP000321577"/>
    </source>
</evidence>
<dbReference type="OrthoDB" id="9809720at2"/>
<feature type="compositionally biased region" description="Basic and acidic residues" evidence="5">
    <location>
        <begin position="203"/>
        <end position="219"/>
    </location>
</feature>
<dbReference type="Proteomes" id="UP000321577">
    <property type="component" value="Unassembled WGS sequence"/>
</dbReference>
<dbReference type="PROSITE" id="PS51007">
    <property type="entry name" value="CYTC"/>
    <property type="match status" value="1"/>
</dbReference>